<dbReference type="KEGG" id="dde:Dde_1732"/>
<dbReference type="Proteomes" id="UP000002710">
    <property type="component" value="Chromosome"/>
</dbReference>
<organism evidence="2 3">
    <name type="scientific">Oleidesulfovibrio alaskensis (strain ATCC BAA-1058 / DSM 17464 / G20)</name>
    <name type="common">Desulfovibrio alaskensis</name>
    <dbReference type="NCBI Taxonomy" id="207559"/>
    <lineage>
        <taxon>Bacteria</taxon>
        <taxon>Pseudomonadati</taxon>
        <taxon>Thermodesulfobacteriota</taxon>
        <taxon>Desulfovibrionia</taxon>
        <taxon>Desulfovibrionales</taxon>
        <taxon>Desulfovibrionaceae</taxon>
        <taxon>Oleidesulfovibrio</taxon>
    </lineage>
</organism>
<keyword evidence="3" id="KW-1185">Reference proteome</keyword>
<dbReference type="HOGENOM" id="CLU_046670_12_3_7"/>
<dbReference type="SMART" id="SM01040">
    <property type="entry name" value="Bro-N"/>
    <property type="match status" value="1"/>
</dbReference>
<evidence type="ECO:0000313" key="3">
    <source>
        <dbReference type="Proteomes" id="UP000002710"/>
    </source>
</evidence>
<name>Q310W7_OLEA2</name>
<evidence type="ECO:0000313" key="2">
    <source>
        <dbReference type="EMBL" id="ABB38529.2"/>
    </source>
</evidence>
<feature type="domain" description="Bro-N" evidence="1">
    <location>
        <begin position="12"/>
        <end position="98"/>
    </location>
</feature>
<proteinExistence type="predicted"/>
<accession>Q310W7</accession>
<dbReference type="RefSeq" id="WP_011367670.1">
    <property type="nucleotide sequence ID" value="NC_007519.1"/>
</dbReference>
<gene>
    <name evidence="2" type="ordered locus">Dde_1732</name>
</gene>
<dbReference type="PROSITE" id="PS51750">
    <property type="entry name" value="BRO_N"/>
    <property type="match status" value="1"/>
</dbReference>
<dbReference type="eggNOG" id="COG3617">
    <property type="taxonomic scope" value="Bacteria"/>
</dbReference>
<reference evidence="2 3" key="1">
    <citation type="journal article" date="2011" name="J. Bacteriol.">
        <title>Complete genome sequence and updated annotation of Desulfovibrio alaskensis G20.</title>
        <authorList>
            <person name="Hauser L.J."/>
            <person name="Land M.L."/>
            <person name="Brown S.D."/>
            <person name="Larimer F."/>
            <person name="Keller K.L."/>
            <person name="Rapp-Giles B.J."/>
            <person name="Price M.N."/>
            <person name="Lin M."/>
            <person name="Bruce D.C."/>
            <person name="Detter J.C."/>
            <person name="Tapia R."/>
            <person name="Han C.S."/>
            <person name="Goodwin L.A."/>
            <person name="Cheng J.F."/>
            <person name="Pitluck S."/>
            <person name="Copeland A."/>
            <person name="Lucas S."/>
            <person name="Nolan M."/>
            <person name="Lapidus A.L."/>
            <person name="Palumbo A.V."/>
            <person name="Wall J.D."/>
        </authorList>
    </citation>
    <scope>NUCLEOTIDE SEQUENCE [LARGE SCALE GENOMIC DNA]</scope>
    <source>
        <strain evidence="3">ATCC BAA 1058 / DSM 17464 / G20</strain>
    </source>
</reference>
<dbReference type="Pfam" id="PF02498">
    <property type="entry name" value="Bro-N"/>
    <property type="match status" value="1"/>
</dbReference>
<sequence>MDVFLVVLVSGKASVIASGTVRVLKGEGGGEVWFVALDVCKALGLTDARKSVGLLDEDERNTVPVTDSLGREQHTFIINESGLYSLSFWMMMKNLPVQ</sequence>
<dbReference type="InterPro" id="IPR003497">
    <property type="entry name" value="BRO_N_domain"/>
</dbReference>
<protein>
    <submittedName>
        <fullName evidence="2">Prophage antirepressor</fullName>
    </submittedName>
</protein>
<dbReference type="PANTHER" id="PTHR36180">
    <property type="entry name" value="DNA-BINDING PROTEIN-RELATED-RELATED"/>
    <property type="match status" value="1"/>
</dbReference>
<evidence type="ECO:0000259" key="1">
    <source>
        <dbReference type="PROSITE" id="PS51750"/>
    </source>
</evidence>
<dbReference type="PANTHER" id="PTHR36180:SF2">
    <property type="entry name" value="BRO FAMILY PROTEIN"/>
    <property type="match status" value="1"/>
</dbReference>
<dbReference type="AlphaFoldDB" id="Q310W7"/>
<dbReference type="EMBL" id="CP000112">
    <property type="protein sequence ID" value="ABB38529.2"/>
    <property type="molecule type" value="Genomic_DNA"/>
</dbReference>
<dbReference type="STRING" id="207559.Dde_1732"/>